<dbReference type="Gene3D" id="1.10.510.10">
    <property type="entry name" value="Transferase(Phosphotransferase) domain 1"/>
    <property type="match status" value="1"/>
</dbReference>
<keyword evidence="13" id="KW-0675">Receptor</keyword>
<evidence type="ECO:0000256" key="7">
    <source>
        <dbReference type="ARBA" id="ARBA00022729"/>
    </source>
</evidence>
<evidence type="ECO:0000259" key="16">
    <source>
        <dbReference type="PROSITE" id="PS50011"/>
    </source>
</evidence>
<dbReference type="FunFam" id="3.80.10.10:FF:000512">
    <property type="entry name" value="Leucine-rich repeat receptor-like serine/threonine-protein kinase BAM3"/>
    <property type="match status" value="2"/>
</dbReference>
<dbReference type="Pfam" id="PF00560">
    <property type="entry name" value="LRR_1"/>
    <property type="match status" value="16"/>
</dbReference>
<evidence type="ECO:0000256" key="13">
    <source>
        <dbReference type="ARBA" id="ARBA00023170"/>
    </source>
</evidence>
<keyword evidence="8" id="KW-0677">Repeat</keyword>
<dbReference type="InterPro" id="IPR001611">
    <property type="entry name" value="Leu-rich_rpt"/>
</dbReference>
<sequence length="1535" mass="167634">MIKLSEQLHSQVSSFSWDTSKDPCTWTGVACNNFSSSVIKISLSSLKLTNSSFLPIACQIPSLEVLDVSKNLLNSIPGEFLSSCGVISTLKTVNFSWNRVSGSLPSFENGYTSLEALDLSQNLMSGSIETQLNALVNLKSLNLSSNSFTGSIPINIGEVKGLEQLQLSANNFQGTIPEQLADYRNLTVLDLSLNQLNGRIPSKIQKLSKLEVLVLSGNRLSGEVPGFFSNNTRLQRFAANQNEFYGSVPSGITRYLKTLDLSYNNLSGSIPNDLLSQPNLQKVDLSYNRLIGTIPGNVSSSLVRLRLGGNLLQGSISPINFRNLQSLEYLELENNNLIGKLPVDLCSCQKLSLLNLAENKLSGELPTELGNLKQLQVLSLQLNNFVGNIPSEITQLSKLTSLNISWNLLSGPIPPSILFLERLEYLHLQENKLSGSIPRTIGNLSSLFELQLGKNHLSGEIPLIPQYYLNLSHNFFEGAICSFDEMASLEILDLSNNRFSEPEEILNGLVNLKPLDLSSNNLTGSSISGNIPDTLEDMSQLSYLNSQLGCLRSLDLSNNNLSGPIPTILQIFGYQTFGGNEYLCGYPVSNSCDTEEGGEDGLSFYIGLYLSPTQKSSMINLSEHLHSQVSSFSWDTNKDPCTWTGVACNNLNNSVIKISLSSLKLTSSNFLPIACQIPSLEVLDVSKNLLNSIPVEFLSSCGDISTLRSVNFSWNRVSGPLPSFENGFTNLEALDLSQNLLSGSIGTQLNALVSLKSLNLSSNSFNGSIPTNFGEVKGLEQLQLSANIFQGTIPEQLADYRNLTFLDLSSNLLNGEIPSRIQELPKLEVLVLSGNKLSGEVPDLFSNNTRLQRFAANQNEFYGSVPSGITRYLKTLDLSYNNLSGSIPNDLLSQPNLQKVDLSYNRLIGTISGNVSSSLVRLRLGGNLLQGSISPINFRNLQSLEYLELENNNLIGKLPVDLCSCQKLSLLNLAENKLSGELPTELGNLKQLQVLSLQLNNFVGNIPSEITQLSKLTSLNISWNLLSGPIPPSILFLERLEYLHLQENKLSGSIPRTIGNLNSKNLIELQLGQNHLSGKIPLMPPLLQYSLNLSHNFFEGQIPKSLDQITSLEILDLSNNRFSGEIPDFLTTMRSLTWLLLDNNNLSGVIPTFPSTVIVDTKGNLGLNYPPPDSPNTNHGKMSIAVKIAVVVSAALFGGLIAILGVFLSMRLLYKVHDIDVQSRQPDLPVPLAVESHILTTNSTHKSNIDFTKAMEAVSNPLNLVLKTKFSTYYKAVIPSGVSYFVKKLNCTDRIFQPSNHGSFGQELEALGKMNSSNIMTPLAYTLAADSAFLIYEMSFKGTLFDSLHRSSGTLLDWVSRCSIAVGVAQGLASLHGCSTGPVLLFDLSSKTVLLKSSKEPQIGDIELCKVIDPSKSASSLSAVAGSVGYIPPEYAYTMRVTLAGNVYSFGVILLELLTGKQAVSEGTELAKWVLRNSTQPQKWDRILDFRVSRTSTSVRSQMLAVLKIALACINASSEARPKMKSVLRMLLNAR</sequence>
<dbReference type="SMART" id="SM00369">
    <property type="entry name" value="LRR_TYP"/>
    <property type="match status" value="19"/>
</dbReference>
<dbReference type="SUPFAM" id="SSF52058">
    <property type="entry name" value="L domain-like"/>
    <property type="match status" value="3"/>
</dbReference>
<dbReference type="InterPro" id="IPR011009">
    <property type="entry name" value="Kinase-like_dom_sf"/>
</dbReference>
<keyword evidence="6 15" id="KW-0812">Transmembrane</keyword>
<keyword evidence="14" id="KW-0325">Glycoprotein</keyword>
<feature type="domain" description="Protein kinase" evidence="16">
    <location>
        <begin position="1259"/>
        <end position="1535"/>
    </location>
</feature>
<organism evidence="17 18">
    <name type="scientific">Chenopodium quinoa</name>
    <name type="common">Quinoa</name>
    <dbReference type="NCBI Taxonomy" id="63459"/>
    <lineage>
        <taxon>Eukaryota</taxon>
        <taxon>Viridiplantae</taxon>
        <taxon>Streptophyta</taxon>
        <taxon>Embryophyta</taxon>
        <taxon>Tracheophyta</taxon>
        <taxon>Spermatophyta</taxon>
        <taxon>Magnoliopsida</taxon>
        <taxon>eudicotyledons</taxon>
        <taxon>Gunneridae</taxon>
        <taxon>Pentapetalae</taxon>
        <taxon>Caryophyllales</taxon>
        <taxon>Chenopodiaceae</taxon>
        <taxon>Chenopodioideae</taxon>
        <taxon>Atripliceae</taxon>
        <taxon>Chenopodium</taxon>
    </lineage>
</organism>
<evidence type="ECO:0000256" key="1">
    <source>
        <dbReference type="ARBA" id="ARBA00004236"/>
    </source>
</evidence>
<dbReference type="GO" id="GO:0005524">
    <property type="term" value="F:ATP binding"/>
    <property type="evidence" value="ECO:0007669"/>
    <property type="project" value="UniProtKB-KW"/>
</dbReference>
<protein>
    <recommendedName>
        <fullName evidence="16">Protein kinase domain-containing protein</fullName>
    </recommendedName>
</protein>
<dbReference type="OMA" id="CNIEGPA"/>
<dbReference type="SUPFAM" id="SSF52047">
    <property type="entry name" value="RNI-like"/>
    <property type="match status" value="1"/>
</dbReference>
<evidence type="ECO:0000256" key="15">
    <source>
        <dbReference type="SAM" id="Phobius"/>
    </source>
</evidence>
<evidence type="ECO:0000256" key="11">
    <source>
        <dbReference type="ARBA" id="ARBA00022989"/>
    </source>
</evidence>
<dbReference type="Gene3D" id="3.30.200.20">
    <property type="entry name" value="Phosphorylase Kinase, domain 1"/>
    <property type="match status" value="1"/>
</dbReference>
<keyword evidence="5" id="KW-0808">Transferase</keyword>
<reference evidence="17" key="2">
    <citation type="submission" date="2021-03" db="UniProtKB">
        <authorList>
            <consortium name="EnsemblPlants"/>
        </authorList>
    </citation>
    <scope>IDENTIFICATION</scope>
</reference>
<dbReference type="InterPro" id="IPR003591">
    <property type="entry name" value="Leu-rich_rpt_typical-subtyp"/>
</dbReference>
<keyword evidence="12 15" id="KW-0472">Membrane</keyword>
<dbReference type="FunFam" id="3.80.10.10:FF:000299">
    <property type="entry name" value="Piriformospora indica-insensitive protein 2"/>
    <property type="match status" value="1"/>
</dbReference>
<dbReference type="SMART" id="SM00365">
    <property type="entry name" value="LRR_SD22"/>
    <property type="match status" value="7"/>
</dbReference>
<keyword evidence="7" id="KW-0732">Signal</keyword>
<evidence type="ECO:0000256" key="6">
    <source>
        <dbReference type="ARBA" id="ARBA00022692"/>
    </source>
</evidence>
<dbReference type="FunFam" id="1.10.510.10:FF:000388">
    <property type="entry name" value="Leucine-rich repeat receptor-like tyrosine-protein kinase PXC3"/>
    <property type="match status" value="1"/>
</dbReference>
<evidence type="ECO:0000313" key="18">
    <source>
        <dbReference type="Proteomes" id="UP000596660"/>
    </source>
</evidence>
<dbReference type="GO" id="GO:0005886">
    <property type="term" value="C:plasma membrane"/>
    <property type="evidence" value="ECO:0007669"/>
    <property type="project" value="UniProtKB-SubCell"/>
</dbReference>
<dbReference type="InterPro" id="IPR013210">
    <property type="entry name" value="LRR_N_plant-typ"/>
</dbReference>
<dbReference type="Gramene" id="AUR62023574-RA">
    <property type="protein sequence ID" value="AUR62023574-RA:cds"/>
    <property type="gene ID" value="AUR62023574"/>
</dbReference>
<dbReference type="Pfam" id="PF13855">
    <property type="entry name" value="LRR_8"/>
    <property type="match status" value="2"/>
</dbReference>
<name>A0A803M551_CHEQI</name>
<dbReference type="GO" id="GO:0004672">
    <property type="term" value="F:protein kinase activity"/>
    <property type="evidence" value="ECO:0007669"/>
    <property type="project" value="InterPro"/>
</dbReference>
<dbReference type="PRINTS" id="PR00019">
    <property type="entry name" value="LEURICHRPT"/>
</dbReference>
<dbReference type="SUPFAM" id="SSF56112">
    <property type="entry name" value="Protein kinase-like (PK-like)"/>
    <property type="match status" value="1"/>
</dbReference>
<keyword evidence="10" id="KW-0067">ATP-binding</keyword>
<evidence type="ECO:0000256" key="4">
    <source>
        <dbReference type="ARBA" id="ARBA00022614"/>
    </source>
</evidence>
<evidence type="ECO:0000256" key="2">
    <source>
        <dbReference type="ARBA" id="ARBA00004479"/>
    </source>
</evidence>
<keyword evidence="9" id="KW-0547">Nucleotide-binding</keyword>
<accession>A0A803M551</accession>
<dbReference type="FunFam" id="3.30.200.20:FF:000454">
    <property type="entry name" value="Leucine-rich repeat receptor-like tyrosine-protein kinase PXC3"/>
    <property type="match status" value="1"/>
</dbReference>
<evidence type="ECO:0000256" key="10">
    <source>
        <dbReference type="ARBA" id="ARBA00022840"/>
    </source>
</evidence>
<keyword evidence="3" id="KW-1003">Cell membrane</keyword>
<keyword evidence="4" id="KW-0433">Leucine-rich repeat</keyword>
<dbReference type="SMART" id="SM00364">
    <property type="entry name" value="LRR_BAC"/>
    <property type="match status" value="8"/>
</dbReference>
<dbReference type="FunFam" id="3.80.10.10:FF:000095">
    <property type="entry name" value="LRR receptor-like serine/threonine-protein kinase GSO1"/>
    <property type="match status" value="2"/>
</dbReference>
<dbReference type="Proteomes" id="UP000596660">
    <property type="component" value="Unplaced"/>
</dbReference>
<dbReference type="FunFam" id="3.80.10.10:FF:000041">
    <property type="entry name" value="LRR receptor-like serine/threonine-protein kinase ERECTA"/>
    <property type="match status" value="1"/>
</dbReference>
<dbReference type="Pfam" id="PF00069">
    <property type="entry name" value="Pkinase"/>
    <property type="match status" value="1"/>
</dbReference>
<dbReference type="Gene3D" id="3.80.10.10">
    <property type="entry name" value="Ribonuclease Inhibitor"/>
    <property type="match status" value="6"/>
</dbReference>
<reference evidence="17" key="1">
    <citation type="journal article" date="2017" name="Nature">
        <title>The genome of Chenopodium quinoa.</title>
        <authorList>
            <person name="Jarvis D.E."/>
            <person name="Ho Y.S."/>
            <person name="Lightfoot D.J."/>
            <person name="Schmoeckel S.M."/>
            <person name="Li B."/>
            <person name="Borm T.J.A."/>
            <person name="Ohyanagi H."/>
            <person name="Mineta K."/>
            <person name="Michell C.T."/>
            <person name="Saber N."/>
            <person name="Kharbatia N.M."/>
            <person name="Rupper R.R."/>
            <person name="Sharp A.R."/>
            <person name="Dally N."/>
            <person name="Boughton B.A."/>
            <person name="Woo Y.H."/>
            <person name="Gao G."/>
            <person name="Schijlen E.G.W.M."/>
            <person name="Guo X."/>
            <person name="Momin A.A."/>
            <person name="Negrao S."/>
            <person name="Al-Babili S."/>
            <person name="Gehring C."/>
            <person name="Roessner U."/>
            <person name="Jung C."/>
            <person name="Murphy K."/>
            <person name="Arold S.T."/>
            <person name="Gojobori T."/>
            <person name="van der Linden C.G."/>
            <person name="van Loo E.N."/>
            <person name="Jellen E.N."/>
            <person name="Maughan P.J."/>
            <person name="Tester M."/>
        </authorList>
    </citation>
    <scope>NUCLEOTIDE SEQUENCE [LARGE SCALE GENOMIC DNA]</scope>
    <source>
        <strain evidence="17">cv. PI 614886</strain>
    </source>
</reference>
<dbReference type="InterPro" id="IPR032675">
    <property type="entry name" value="LRR_dom_sf"/>
</dbReference>
<dbReference type="Pfam" id="PF08263">
    <property type="entry name" value="LRRNT_2"/>
    <property type="match status" value="2"/>
</dbReference>
<evidence type="ECO:0000256" key="5">
    <source>
        <dbReference type="ARBA" id="ARBA00022679"/>
    </source>
</evidence>
<keyword evidence="18" id="KW-1185">Reference proteome</keyword>
<dbReference type="PROSITE" id="PS51450">
    <property type="entry name" value="LRR"/>
    <property type="match status" value="5"/>
</dbReference>
<evidence type="ECO:0000256" key="9">
    <source>
        <dbReference type="ARBA" id="ARBA00022741"/>
    </source>
</evidence>
<evidence type="ECO:0000256" key="14">
    <source>
        <dbReference type="ARBA" id="ARBA00023180"/>
    </source>
</evidence>
<dbReference type="InterPro" id="IPR000719">
    <property type="entry name" value="Prot_kinase_dom"/>
</dbReference>
<dbReference type="PANTHER" id="PTHR48007:SF73">
    <property type="entry name" value="LEUCINE-RICH REPEAT-CONTAINING N-TERMINAL PLANT-TYPE DOMAIN-CONTAINING PROTEIN"/>
    <property type="match status" value="1"/>
</dbReference>
<evidence type="ECO:0000256" key="8">
    <source>
        <dbReference type="ARBA" id="ARBA00022737"/>
    </source>
</evidence>
<proteinExistence type="predicted"/>
<evidence type="ECO:0000256" key="12">
    <source>
        <dbReference type="ARBA" id="ARBA00023136"/>
    </source>
</evidence>
<dbReference type="EnsemblPlants" id="AUR62023574-RA">
    <property type="protein sequence ID" value="AUR62023574-RA:cds"/>
    <property type="gene ID" value="AUR62023574"/>
</dbReference>
<dbReference type="InterPro" id="IPR046959">
    <property type="entry name" value="PRK1-6/SRF4-like"/>
</dbReference>
<dbReference type="PANTHER" id="PTHR48007">
    <property type="entry name" value="LEUCINE-RICH REPEAT RECEPTOR-LIKE PROTEIN KINASE PXC1"/>
    <property type="match status" value="1"/>
</dbReference>
<evidence type="ECO:0000256" key="3">
    <source>
        <dbReference type="ARBA" id="ARBA00022475"/>
    </source>
</evidence>
<evidence type="ECO:0000313" key="17">
    <source>
        <dbReference type="EnsemblPlants" id="AUR62023574-RA:cds"/>
    </source>
</evidence>
<comment type="subcellular location">
    <subcellularLocation>
        <location evidence="1">Cell membrane</location>
    </subcellularLocation>
    <subcellularLocation>
        <location evidence="2">Membrane</location>
        <topology evidence="2">Single-pass type I membrane protein</topology>
    </subcellularLocation>
</comment>
<dbReference type="PROSITE" id="PS50011">
    <property type="entry name" value="PROTEIN_KINASE_DOM"/>
    <property type="match status" value="1"/>
</dbReference>
<feature type="transmembrane region" description="Helical" evidence="15">
    <location>
        <begin position="1184"/>
        <end position="1208"/>
    </location>
</feature>
<keyword evidence="11 15" id="KW-1133">Transmembrane helix</keyword>